<proteinExistence type="predicted"/>
<reference evidence="2 3" key="1">
    <citation type="submission" date="2023-05" db="EMBL/GenBank/DDBJ databases">
        <title>Pseudoalteromonas ardens sp. nov., Pseudoalteromonas obscura sp. nov., and Pseudoalteromonas umbrosa sp. nov., isolated from the coral Montipora capitata.</title>
        <authorList>
            <person name="Thomas E.M."/>
            <person name="Smith E.M."/>
            <person name="Papke E."/>
            <person name="Shlafstein M.D."/>
            <person name="Oline D.K."/>
            <person name="Videau P."/>
            <person name="Saw J.H."/>
            <person name="Strangman W.K."/>
            <person name="Ushijima B."/>
        </authorList>
    </citation>
    <scope>NUCLEOTIDE SEQUENCE [LARGE SCALE GENOMIC DNA]</scope>
    <source>
        <strain evidence="2 3">P94</strain>
    </source>
</reference>
<gene>
    <name evidence="2" type="ORF">QNM18_22835</name>
</gene>
<dbReference type="Proteomes" id="UP001231915">
    <property type="component" value="Unassembled WGS sequence"/>
</dbReference>
<dbReference type="InterPro" id="IPR006522">
    <property type="entry name" value="Phage_virion_morphogenesis"/>
</dbReference>
<evidence type="ECO:0000313" key="2">
    <source>
        <dbReference type="EMBL" id="MDK2597905.1"/>
    </source>
</evidence>
<organism evidence="2 3">
    <name type="scientific">Pseudoalteromonas obscura</name>
    <dbReference type="NCBI Taxonomy" id="3048491"/>
    <lineage>
        <taxon>Bacteria</taxon>
        <taxon>Pseudomonadati</taxon>
        <taxon>Pseudomonadota</taxon>
        <taxon>Gammaproteobacteria</taxon>
        <taxon>Alteromonadales</taxon>
        <taxon>Pseudoalteromonadaceae</taxon>
        <taxon>Pseudoalteromonas</taxon>
    </lineage>
</organism>
<evidence type="ECO:0000256" key="1">
    <source>
        <dbReference type="SAM" id="MobiDB-lite"/>
    </source>
</evidence>
<feature type="region of interest" description="Disordered" evidence="1">
    <location>
        <begin position="41"/>
        <end position="67"/>
    </location>
</feature>
<dbReference type="Pfam" id="PF05069">
    <property type="entry name" value="Phage_tail_S"/>
    <property type="match status" value="1"/>
</dbReference>
<protein>
    <submittedName>
        <fullName evidence="2">Phage virion morphogenesis protein</fullName>
    </submittedName>
</protein>
<accession>A0ABT7ESG3</accession>
<sequence length="251" mass="28149">MSLKITASGLDSAQLQLAIVCMPAKKRQRLMWRVANEVRKRARANAKKQQSPDGTPWQARKGKKRGKKMLRQLPQALVISSNPNGARVYFQRAHRGKSKYHTGVIAGTHEAGKNLTISAARHKAGLMRHQARKGLKADSPATPGQAKYIVRLRGMRLLSKAEQAQKKRHKPGTWVRITKQWALDNLTFAQAGVIISALQGEDTQPKKASWQVKLPERSFLGTTAQEQQQIFEQAMQGINYGWQVKKQDMKG</sequence>
<comment type="caution">
    <text evidence="2">The sequence shown here is derived from an EMBL/GenBank/DDBJ whole genome shotgun (WGS) entry which is preliminary data.</text>
</comment>
<evidence type="ECO:0000313" key="3">
    <source>
        <dbReference type="Proteomes" id="UP001231915"/>
    </source>
</evidence>
<dbReference type="RefSeq" id="WP_284138535.1">
    <property type="nucleotide sequence ID" value="NZ_JASJUT010000013.1"/>
</dbReference>
<keyword evidence="3" id="KW-1185">Reference proteome</keyword>
<name>A0ABT7ESG3_9GAMM</name>
<dbReference type="EMBL" id="JASJUT010000013">
    <property type="protein sequence ID" value="MDK2597905.1"/>
    <property type="molecule type" value="Genomic_DNA"/>
</dbReference>